<dbReference type="EMBL" id="BK002729">
    <property type="protein sequence ID" value="DAA04234.1"/>
    <property type="molecule type" value="Genomic_DNA"/>
</dbReference>
<reference evidence="1" key="1">
    <citation type="journal article" date="2003" name="Genome Biol.">
        <title>An integrated gene annotation and transcriptional profiling approach towards the full gene content of the Drosophila genome.</title>
        <authorList>
            <person name="Hild M."/>
            <person name="Beckmann B."/>
            <person name="Haas S.A."/>
            <person name="Koch B."/>
            <person name="Solovyev V."/>
            <person name="Busold C."/>
            <person name="Fellenberg K."/>
            <person name="Boutros M."/>
            <person name="Vingron M."/>
            <person name="Sauer F."/>
            <person name="Hoheisel J.D."/>
            <person name="Paro R."/>
        </authorList>
    </citation>
    <scope>NUCLEOTIDE SEQUENCE</scope>
</reference>
<sequence length="90" mass="9973">MSVRSFAAFPFSTMPTPLFLFVACAKKQYVSQTLCQTSSNPLSATRALLSLSPLWYGSLLLLLLLLCSPLTYPQCNVLGSLYYPSVSWRT</sequence>
<organism evidence="1">
    <name type="scientific">Drosophila melanogaster</name>
    <name type="common">Fruit fly</name>
    <dbReference type="NCBI Taxonomy" id="7227"/>
    <lineage>
        <taxon>Eukaryota</taxon>
        <taxon>Metazoa</taxon>
        <taxon>Ecdysozoa</taxon>
        <taxon>Arthropoda</taxon>
        <taxon>Hexapoda</taxon>
        <taxon>Insecta</taxon>
        <taxon>Pterygota</taxon>
        <taxon>Neoptera</taxon>
        <taxon>Endopterygota</taxon>
        <taxon>Diptera</taxon>
        <taxon>Brachycera</taxon>
        <taxon>Muscomorpha</taxon>
        <taxon>Ephydroidea</taxon>
        <taxon>Drosophilidae</taxon>
        <taxon>Drosophila</taxon>
        <taxon>Sophophora</taxon>
    </lineage>
</organism>
<evidence type="ECO:0000313" key="1">
    <source>
        <dbReference type="EMBL" id="DAA04234.1"/>
    </source>
</evidence>
<gene>
    <name evidence="1" type="ORF">HDC14851</name>
</gene>
<dbReference type="AlphaFoldDB" id="Q6IJI7"/>
<dbReference type="PROSITE" id="PS51257">
    <property type="entry name" value="PROKAR_LIPOPROTEIN"/>
    <property type="match status" value="1"/>
</dbReference>
<accession>Q6IJI7</accession>
<name>Q6IJI7_DROME</name>
<protein>
    <submittedName>
        <fullName evidence="1">HDC14851</fullName>
    </submittedName>
</protein>
<proteinExistence type="predicted"/>